<dbReference type="EMBL" id="CM042883">
    <property type="protein sequence ID" value="KAI4376428.1"/>
    <property type="molecule type" value="Genomic_DNA"/>
</dbReference>
<protein>
    <submittedName>
        <fullName evidence="1">Uncharacterized protein</fullName>
    </submittedName>
</protein>
<accession>A0ACB9RG64</accession>
<gene>
    <name evidence="1" type="ORF">MLD38_014191</name>
</gene>
<sequence length="125" mass="14173">MVIPGANIVVGPYAGHSHIKEVEFFGSSGRAKDYRKDGRPVFAVLERSNMYVHVCFLNDGWMPSSRRLLDLFEWIGPPAFTKRYFSNRDILIAVLLLVDASVPQKIDLDYANWLGRNEIPMTLSS</sequence>
<evidence type="ECO:0000313" key="2">
    <source>
        <dbReference type="Proteomes" id="UP001057402"/>
    </source>
</evidence>
<reference evidence="2" key="1">
    <citation type="journal article" date="2023" name="Front. Plant Sci.">
        <title>Chromosomal-level genome assembly of Melastoma candidum provides insights into trichome evolution.</title>
        <authorList>
            <person name="Zhong Y."/>
            <person name="Wu W."/>
            <person name="Sun C."/>
            <person name="Zou P."/>
            <person name="Liu Y."/>
            <person name="Dai S."/>
            <person name="Zhou R."/>
        </authorList>
    </citation>
    <scope>NUCLEOTIDE SEQUENCE [LARGE SCALE GENOMIC DNA]</scope>
</reference>
<keyword evidence="2" id="KW-1185">Reference proteome</keyword>
<organism evidence="1 2">
    <name type="scientific">Melastoma candidum</name>
    <dbReference type="NCBI Taxonomy" id="119954"/>
    <lineage>
        <taxon>Eukaryota</taxon>
        <taxon>Viridiplantae</taxon>
        <taxon>Streptophyta</taxon>
        <taxon>Embryophyta</taxon>
        <taxon>Tracheophyta</taxon>
        <taxon>Spermatophyta</taxon>
        <taxon>Magnoliopsida</taxon>
        <taxon>eudicotyledons</taxon>
        <taxon>Gunneridae</taxon>
        <taxon>Pentapetalae</taxon>
        <taxon>rosids</taxon>
        <taxon>malvids</taxon>
        <taxon>Myrtales</taxon>
        <taxon>Melastomataceae</taxon>
        <taxon>Melastomatoideae</taxon>
        <taxon>Melastomateae</taxon>
        <taxon>Melastoma</taxon>
    </lineage>
</organism>
<dbReference type="Proteomes" id="UP001057402">
    <property type="component" value="Chromosome 4"/>
</dbReference>
<comment type="caution">
    <text evidence="1">The sequence shown here is derived from an EMBL/GenBank/DDBJ whole genome shotgun (WGS) entry which is preliminary data.</text>
</comment>
<name>A0ACB9RG64_9MYRT</name>
<proteinExistence type="predicted"/>
<evidence type="ECO:0000313" key="1">
    <source>
        <dbReference type="EMBL" id="KAI4376428.1"/>
    </source>
</evidence>